<dbReference type="InterPro" id="IPR050300">
    <property type="entry name" value="GDXG_lipolytic_enzyme"/>
</dbReference>
<evidence type="ECO:0000313" key="3">
    <source>
        <dbReference type="EMBL" id="OWQ95828.1"/>
    </source>
</evidence>
<dbReference type="Gene3D" id="3.40.50.1820">
    <property type="entry name" value="alpha/beta hydrolase"/>
    <property type="match status" value="1"/>
</dbReference>
<dbReference type="InterPro" id="IPR029058">
    <property type="entry name" value="AB_hydrolase_fold"/>
</dbReference>
<dbReference type="OrthoDB" id="9806180at2"/>
<reference evidence="3 4" key="1">
    <citation type="journal article" date="2010" name="Int. J. Syst. Evol. Microbiol.">
        <title>Sphingopyxis bauzanensis sp. nov., a psychrophilic bacterium isolated from soil.</title>
        <authorList>
            <person name="Zhang D.C."/>
            <person name="Liu H.C."/>
            <person name="Xin Y.H."/>
            <person name="Zhou Y.G."/>
            <person name="Schinner F."/>
            <person name="Margesin R."/>
        </authorList>
    </citation>
    <scope>NUCLEOTIDE SEQUENCE [LARGE SCALE GENOMIC DNA]</scope>
    <source>
        <strain evidence="3 4">DSM 22271</strain>
    </source>
</reference>
<dbReference type="GO" id="GO:0016787">
    <property type="term" value="F:hydrolase activity"/>
    <property type="evidence" value="ECO:0007669"/>
    <property type="project" value="UniProtKB-KW"/>
</dbReference>
<dbReference type="AlphaFoldDB" id="A0A246JS73"/>
<dbReference type="PANTHER" id="PTHR48081:SF8">
    <property type="entry name" value="ALPHA_BETA HYDROLASE FOLD-3 DOMAIN-CONTAINING PROTEIN-RELATED"/>
    <property type="match status" value="1"/>
</dbReference>
<sequence>MALDPVLQQLIDQLPTVPPGPVDYPSLRQQAAAMIPLIVGPEGRIEVASVEDRQIEAGGETVPLRIYRPATEAVGTLHYIHGGGWAIGDLDTVDHTVRRLCRDLSMVVVASSYRLAPENPFPAAFDDSLAAARWVSANRADLGGEAAPAVIAGDSAGGNLAAAICLAMRDAAQGVRPFDAQLLLYPAVDLGVSEDDYHSRVRDADPTLRRASLEICVSDYAAGADATDPRLSPIKAPDLSDLPSALTVVLSVDPLRDEAVAYADRLRDAGVASEILEFDNLTHGFVHFAGLIPAAADATNVVTARLRALLTAC</sequence>
<organism evidence="3 4">
    <name type="scientific">Sphingopyxis bauzanensis</name>
    <dbReference type="NCBI Taxonomy" id="651663"/>
    <lineage>
        <taxon>Bacteria</taxon>
        <taxon>Pseudomonadati</taxon>
        <taxon>Pseudomonadota</taxon>
        <taxon>Alphaproteobacteria</taxon>
        <taxon>Sphingomonadales</taxon>
        <taxon>Sphingomonadaceae</taxon>
        <taxon>Sphingopyxis</taxon>
    </lineage>
</organism>
<comment type="caution">
    <text evidence="3">The sequence shown here is derived from an EMBL/GenBank/DDBJ whole genome shotgun (WGS) entry which is preliminary data.</text>
</comment>
<proteinExistence type="predicted"/>
<dbReference type="SUPFAM" id="SSF53474">
    <property type="entry name" value="alpha/beta-Hydrolases"/>
    <property type="match status" value="1"/>
</dbReference>
<accession>A0A246JS73</accession>
<feature type="domain" description="Alpha/beta hydrolase fold-3" evidence="2">
    <location>
        <begin position="79"/>
        <end position="286"/>
    </location>
</feature>
<dbReference type="InterPro" id="IPR013094">
    <property type="entry name" value="AB_hydrolase_3"/>
</dbReference>
<gene>
    <name evidence="3" type="ORF">CDQ92_13770</name>
</gene>
<dbReference type="RefSeq" id="WP_088441930.1">
    <property type="nucleotide sequence ID" value="NZ_BMMC01000002.1"/>
</dbReference>
<evidence type="ECO:0000256" key="1">
    <source>
        <dbReference type="ARBA" id="ARBA00022801"/>
    </source>
</evidence>
<dbReference type="Pfam" id="PF07859">
    <property type="entry name" value="Abhydrolase_3"/>
    <property type="match status" value="1"/>
</dbReference>
<protein>
    <submittedName>
        <fullName evidence="3">Alpha/beta hydrolase</fullName>
    </submittedName>
</protein>
<keyword evidence="4" id="KW-1185">Reference proteome</keyword>
<dbReference type="Proteomes" id="UP000197361">
    <property type="component" value="Unassembled WGS sequence"/>
</dbReference>
<evidence type="ECO:0000259" key="2">
    <source>
        <dbReference type="Pfam" id="PF07859"/>
    </source>
</evidence>
<name>A0A246JS73_9SPHN</name>
<dbReference type="PANTHER" id="PTHR48081">
    <property type="entry name" value="AB HYDROLASE SUPERFAMILY PROTEIN C4A8.06C"/>
    <property type="match status" value="1"/>
</dbReference>
<evidence type="ECO:0000313" key="4">
    <source>
        <dbReference type="Proteomes" id="UP000197361"/>
    </source>
</evidence>
<keyword evidence="1 3" id="KW-0378">Hydrolase</keyword>
<dbReference type="EMBL" id="NISK01000003">
    <property type="protein sequence ID" value="OWQ95828.1"/>
    <property type="molecule type" value="Genomic_DNA"/>
</dbReference>